<evidence type="ECO:0000313" key="9">
    <source>
        <dbReference type="EMBL" id="VDH94120.1"/>
    </source>
</evidence>
<dbReference type="Gene3D" id="2.30.31.10">
    <property type="entry name" value="Transcriptional Coactivator Pc4, Chain A"/>
    <property type="match status" value="2"/>
</dbReference>
<evidence type="ECO:0000256" key="5">
    <source>
        <dbReference type="ARBA" id="ARBA00023163"/>
    </source>
</evidence>
<evidence type="ECO:0000256" key="3">
    <source>
        <dbReference type="ARBA" id="ARBA00023015"/>
    </source>
</evidence>
<dbReference type="InterPro" id="IPR003173">
    <property type="entry name" value="PC4_C"/>
</dbReference>
<dbReference type="EMBL" id="UYJE01000552">
    <property type="protein sequence ID" value="VDH94120.1"/>
    <property type="molecule type" value="Genomic_DNA"/>
</dbReference>
<dbReference type="GO" id="GO:0003677">
    <property type="term" value="F:DNA binding"/>
    <property type="evidence" value="ECO:0007669"/>
    <property type="project" value="UniProtKB-KW"/>
</dbReference>
<feature type="domain" description="CARD" evidence="7">
    <location>
        <begin position="50"/>
        <end position="130"/>
    </location>
</feature>
<dbReference type="GO" id="GO:0042981">
    <property type="term" value="P:regulation of apoptotic process"/>
    <property type="evidence" value="ECO:0007669"/>
    <property type="project" value="InterPro"/>
</dbReference>
<evidence type="ECO:0000256" key="6">
    <source>
        <dbReference type="ARBA" id="ARBA00023242"/>
    </source>
</evidence>
<keyword evidence="5" id="KW-0804">Transcription</keyword>
<evidence type="ECO:0000256" key="1">
    <source>
        <dbReference type="ARBA" id="ARBA00004123"/>
    </source>
</evidence>
<evidence type="ECO:0000256" key="4">
    <source>
        <dbReference type="ARBA" id="ARBA00023125"/>
    </source>
</evidence>
<comment type="subcellular location">
    <subcellularLocation>
        <location evidence="1">Nucleus</location>
    </subcellularLocation>
</comment>
<keyword evidence="4" id="KW-0238">DNA-binding</keyword>
<keyword evidence="11" id="KW-1185">Reference proteome</keyword>
<name>A0A8B6BQG2_MYTGA</name>
<comment type="caution">
    <text evidence="9">The sequence shown here is derived from an EMBL/GenBank/DDBJ whole genome shotgun (WGS) entry which is preliminary data.</text>
</comment>
<dbReference type="Gene3D" id="1.10.533.10">
    <property type="entry name" value="Death Domain, Fas"/>
    <property type="match status" value="1"/>
</dbReference>
<dbReference type="GO" id="GO:0060261">
    <property type="term" value="P:positive regulation of transcription initiation by RNA polymerase II"/>
    <property type="evidence" value="ECO:0007669"/>
    <property type="project" value="InterPro"/>
</dbReference>
<evidence type="ECO:0000259" key="8">
    <source>
        <dbReference type="Pfam" id="PF02229"/>
    </source>
</evidence>
<proteinExistence type="inferred from homology"/>
<dbReference type="GO" id="GO:0005634">
    <property type="term" value="C:nucleus"/>
    <property type="evidence" value="ECO:0007669"/>
    <property type="project" value="UniProtKB-SubCell"/>
</dbReference>
<gene>
    <name evidence="10" type="ORF">MGAL_10B092973</name>
    <name evidence="9" type="ORF">MGAL_10B094398</name>
</gene>
<dbReference type="SUPFAM" id="SSF54447">
    <property type="entry name" value="ssDNA-binding transcriptional regulator domain"/>
    <property type="match status" value="2"/>
</dbReference>
<dbReference type="Pfam" id="PF00619">
    <property type="entry name" value="CARD"/>
    <property type="match status" value="1"/>
</dbReference>
<dbReference type="PANTHER" id="PTHR13215">
    <property type="entry name" value="RNA POLYMERASE II TRANSCRIPTIONAL COACTIVATOR"/>
    <property type="match status" value="1"/>
</dbReference>
<dbReference type="InterPro" id="IPR001315">
    <property type="entry name" value="CARD"/>
</dbReference>
<dbReference type="Pfam" id="PF02229">
    <property type="entry name" value="PC4"/>
    <property type="match status" value="2"/>
</dbReference>
<keyword evidence="3" id="KW-0805">Transcription regulation</keyword>
<dbReference type="InterPro" id="IPR009044">
    <property type="entry name" value="ssDNA-bd_transcriptional_reg"/>
</dbReference>
<protein>
    <submittedName>
        <fullName evidence="9">Uncharacterized protein</fullName>
    </submittedName>
</protein>
<sequence length="345" mass="40196">MDRYQCGCFSETFHDTFTNTDQIEHNNICGQHPSQESAKEGHDKKFKMEQVIGKAREMLMAQMDSDNVAHHLATRNVITVEDKNKVFKIKSKYMKAERLLKRVIESNNSSLHHLRMALIKADQKDLLKYISERNEQYVEFDDDDLTKSLEGRCMIPLQGDSYVVAKTYNDKILINIRNYRKVAEKKYPTKQGVSLTLSRWLKLKSQKDYINSIFQLVTDGESVDEELIHLGGGVYVTLNSKYPNVDLRHFWKPEDSDKPVPTKRGIALNKIKWNKLCDVMTIMTDFVPELNNAIVCEYTHYNEMELQKCSECHPFSDEDEEEVSQNQEGDFQIMKPIIMHDHESE</sequence>
<dbReference type="InterPro" id="IPR011029">
    <property type="entry name" value="DEATH-like_dom_sf"/>
</dbReference>
<dbReference type="InterPro" id="IPR045125">
    <property type="entry name" value="Sub1/Tcp4-like"/>
</dbReference>
<evidence type="ECO:0000313" key="11">
    <source>
        <dbReference type="Proteomes" id="UP000596742"/>
    </source>
</evidence>
<dbReference type="OrthoDB" id="6042816at2759"/>
<dbReference type="GO" id="GO:0003713">
    <property type="term" value="F:transcription coactivator activity"/>
    <property type="evidence" value="ECO:0007669"/>
    <property type="project" value="InterPro"/>
</dbReference>
<feature type="domain" description="Transcriptional coactivator p15 (PC4) C-terminal" evidence="8">
    <location>
        <begin position="243"/>
        <end position="278"/>
    </location>
</feature>
<comment type="similarity">
    <text evidence="2">Belongs to the transcriptional coactivator PC4 family.</text>
</comment>
<evidence type="ECO:0000259" key="7">
    <source>
        <dbReference type="Pfam" id="PF00619"/>
    </source>
</evidence>
<feature type="domain" description="Transcriptional coactivator p15 (PC4) C-terminal" evidence="8">
    <location>
        <begin position="162"/>
        <end position="205"/>
    </location>
</feature>
<keyword evidence="6" id="KW-0539">Nucleus</keyword>
<evidence type="ECO:0000256" key="2">
    <source>
        <dbReference type="ARBA" id="ARBA00009001"/>
    </source>
</evidence>
<dbReference type="EMBL" id="UYJE01007694">
    <property type="protein sequence ID" value="VDI57144.1"/>
    <property type="molecule type" value="Genomic_DNA"/>
</dbReference>
<dbReference type="CDD" id="cd01671">
    <property type="entry name" value="CARD"/>
    <property type="match status" value="1"/>
</dbReference>
<dbReference type="AlphaFoldDB" id="A0A8B6BQG2"/>
<dbReference type="SUPFAM" id="SSF47986">
    <property type="entry name" value="DEATH domain"/>
    <property type="match status" value="1"/>
</dbReference>
<reference evidence="9" key="1">
    <citation type="submission" date="2018-11" db="EMBL/GenBank/DDBJ databases">
        <authorList>
            <person name="Alioto T."/>
            <person name="Alioto T."/>
        </authorList>
    </citation>
    <scope>NUCLEOTIDE SEQUENCE</scope>
</reference>
<accession>A0A8B6BQG2</accession>
<evidence type="ECO:0000313" key="10">
    <source>
        <dbReference type="EMBL" id="VDI57144.1"/>
    </source>
</evidence>
<organism evidence="9 11">
    <name type="scientific">Mytilus galloprovincialis</name>
    <name type="common">Mediterranean mussel</name>
    <dbReference type="NCBI Taxonomy" id="29158"/>
    <lineage>
        <taxon>Eukaryota</taxon>
        <taxon>Metazoa</taxon>
        <taxon>Spiralia</taxon>
        <taxon>Lophotrochozoa</taxon>
        <taxon>Mollusca</taxon>
        <taxon>Bivalvia</taxon>
        <taxon>Autobranchia</taxon>
        <taxon>Pteriomorphia</taxon>
        <taxon>Mytilida</taxon>
        <taxon>Mytiloidea</taxon>
        <taxon>Mytilidae</taxon>
        <taxon>Mytilinae</taxon>
        <taxon>Mytilus</taxon>
    </lineage>
</organism>
<dbReference type="Proteomes" id="UP000596742">
    <property type="component" value="Unassembled WGS sequence"/>
</dbReference>